<dbReference type="AlphaFoldDB" id="A0A916JYH8"/>
<feature type="transmembrane region" description="Helical" evidence="4">
    <location>
        <begin position="64"/>
        <end position="90"/>
    </location>
</feature>
<evidence type="ECO:0000256" key="1">
    <source>
        <dbReference type="ARBA" id="ARBA00006148"/>
    </source>
</evidence>
<dbReference type="GO" id="GO:0015293">
    <property type="term" value="F:symporter activity"/>
    <property type="evidence" value="ECO:0007669"/>
    <property type="project" value="InterPro"/>
</dbReference>
<keyword evidence="6" id="KW-1185">Reference proteome</keyword>
<protein>
    <recommendedName>
        <fullName evidence="2">L-cystine uptake protein TcyP</fullName>
    </recommendedName>
    <alternativeName>
        <fullName evidence="3">Transporter of cystine TcyP</fullName>
    </alternativeName>
</protein>
<keyword evidence="4" id="KW-1133">Transmembrane helix</keyword>
<comment type="similarity">
    <text evidence="1">Belongs to the dicarboxylate/amino acid:cation symporter (DAACS) (TC 2.A.23) family.</text>
</comment>
<feature type="transmembrane region" description="Helical" evidence="4">
    <location>
        <begin position="6"/>
        <end position="26"/>
    </location>
</feature>
<sequence length="512" mass="52812">MPDTFDLVSILALTATLAVVVILIGLRIRRVGFTSLVLIALALGIGIGVLFQGHLDYVAFIGDAYIQIITAIVAPLIFISILSSVTSLGSTAKLRTIGLSSLFWLLLTNAIAIVLTLAVALTVGLGRGAELELSSEGSDALSGLVKPLDQVLLGLLPSNIAGDVASNGIVPIILFAVLFAVAFLVANRNRDPRLQTFKHFIDGAKQVVMTAVGFVIELTPYAVLALVATTTATAIARIETVIALVGVLVLTIGLAFVSAYVINGVLLRVFADVNPLRWFKFLTPAQYTAFTTQSSVGTLPVTIPTLIRRVGVKEEVAAFTAPIGTTIGMPGCSGIWPILVAVFSVHALGIDYSLADYLALAGICLLVSLGTAGVPGTAIVSATAVLTAVGLPLEILVLLIPISAVAGTASTMANVSAAATAATIVARRQGVLDDAVFLSSGAPDPAETAVDAAPAVRDGASATRDDAAVRAAEPTDLDATRELNIPDEIILGRCELPGSRTAAEPPLTTTIR</sequence>
<accession>A0A916JYH8</accession>
<dbReference type="PANTHER" id="PTHR42865">
    <property type="entry name" value="PROTON/GLUTAMATE-ASPARTATE SYMPORTER"/>
    <property type="match status" value="1"/>
</dbReference>
<gene>
    <name evidence="5" type="primary">tcyP</name>
    <name evidence="5" type="ORF">LEUCIP111803_01361</name>
</gene>
<evidence type="ECO:0000256" key="4">
    <source>
        <dbReference type="SAM" id="Phobius"/>
    </source>
</evidence>
<keyword evidence="4" id="KW-0472">Membrane</keyword>
<dbReference type="Proteomes" id="UP000693892">
    <property type="component" value="Unassembled WGS sequence"/>
</dbReference>
<organism evidence="5 6">
    <name type="scientific">Leucobacter soli</name>
    <dbReference type="NCBI Taxonomy" id="2812850"/>
    <lineage>
        <taxon>Bacteria</taxon>
        <taxon>Bacillati</taxon>
        <taxon>Actinomycetota</taxon>
        <taxon>Actinomycetes</taxon>
        <taxon>Micrococcales</taxon>
        <taxon>Microbacteriaceae</taxon>
        <taxon>Leucobacter</taxon>
    </lineage>
</organism>
<dbReference type="PANTHER" id="PTHR42865:SF5">
    <property type="entry name" value="L-CYSTINE TRANSPORTER TCYP"/>
    <property type="match status" value="1"/>
</dbReference>
<feature type="transmembrane region" description="Helical" evidence="4">
    <location>
        <begin position="287"/>
        <end position="307"/>
    </location>
</feature>
<feature type="transmembrane region" description="Helical" evidence="4">
    <location>
        <begin position="327"/>
        <end position="350"/>
    </location>
</feature>
<dbReference type="Pfam" id="PF00375">
    <property type="entry name" value="SDF"/>
    <property type="match status" value="1"/>
</dbReference>
<dbReference type="RefSeq" id="WP_218114978.1">
    <property type="nucleotide sequence ID" value="NZ_CAJVAP010000013.1"/>
</dbReference>
<comment type="caution">
    <text evidence="5">The sequence shown here is derived from an EMBL/GenBank/DDBJ whole genome shotgun (WGS) entry which is preliminary data.</text>
</comment>
<dbReference type="InterPro" id="IPR001991">
    <property type="entry name" value="Na-dicarboxylate_symporter"/>
</dbReference>
<feature type="transmembrane region" description="Helical" evidence="4">
    <location>
        <begin position="357"/>
        <end position="389"/>
    </location>
</feature>
<evidence type="ECO:0000256" key="3">
    <source>
        <dbReference type="ARBA" id="ARBA00031293"/>
    </source>
</evidence>
<dbReference type="GO" id="GO:0005886">
    <property type="term" value="C:plasma membrane"/>
    <property type="evidence" value="ECO:0007669"/>
    <property type="project" value="TreeGrafter"/>
</dbReference>
<feature type="transmembrane region" description="Helical" evidence="4">
    <location>
        <begin position="102"/>
        <end position="125"/>
    </location>
</feature>
<feature type="transmembrane region" description="Helical" evidence="4">
    <location>
        <begin position="164"/>
        <end position="186"/>
    </location>
</feature>
<dbReference type="EMBL" id="CAJVAP010000013">
    <property type="protein sequence ID" value="CAG7610868.1"/>
    <property type="molecule type" value="Genomic_DNA"/>
</dbReference>
<proteinExistence type="inferred from homology"/>
<reference evidence="5" key="1">
    <citation type="submission" date="2021-06" db="EMBL/GenBank/DDBJ databases">
        <authorList>
            <person name="Criscuolo A."/>
        </authorList>
    </citation>
    <scope>NUCLEOTIDE SEQUENCE</scope>
    <source>
        <strain evidence="5">CIP111803</strain>
    </source>
</reference>
<name>A0A916JYH8_9MICO</name>
<feature type="transmembrane region" description="Helical" evidence="4">
    <location>
        <begin position="207"/>
        <end position="229"/>
    </location>
</feature>
<dbReference type="GO" id="GO:0015184">
    <property type="term" value="F:L-cystine transmembrane transporter activity"/>
    <property type="evidence" value="ECO:0007669"/>
    <property type="project" value="TreeGrafter"/>
</dbReference>
<feature type="transmembrane region" description="Helical" evidence="4">
    <location>
        <begin position="395"/>
        <end position="419"/>
    </location>
</feature>
<feature type="transmembrane region" description="Helical" evidence="4">
    <location>
        <begin position="33"/>
        <end position="52"/>
    </location>
</feature>
<evidence type="ECO:0000256" key="2">
    <source>
        <dbReference type="ARBA" id="ARBA00022031"/>
    </source>
</evidence>
<evidence type="ECO:0000313" key="5">
    <source>
        <dbReference type="EMBL" id="CAG7610868.1"/>
    </source>
</evidence>
<feature type="transmembrane region" description="Helical" evidence="4">
    <location>
        <begin position="241"/>
        <end position="266"/>
    </location>
</feature>
<keyword evidence="4" id="KW-0812">Transmembrane</keyword>
<evidence type="ECO:0000313" key="6">
    <source>
        <dbReference type="Proteomes" id="UP000693892"/>
    </source>
</evidence>